<accession>A0A923SR01</accession>
<dbReference type="PIRSF" id="PIRSF029826">
    <property type="entry name" value="UCP029826_pph"/>
    <property type="match status" value="1"/>
</dbReference>
<gene>
    <name evidence="1" type="ORF">H9L42_09420</name>
</gene>
<dbReference type="GO" id="GO:0009143">
    <property type="term" value="P:nucleoside triphosphate catabolic process"/>
    <property type="evidence" value="ECO:0007669"/>
    <property type="project" value="InterPro"/>
</dbReference>
<dbReference type="EMBL" id="JACRYT010000009">
    <property type="protein sequence ID" value="MBC6680050.1"/>
    <property type="molecule type" value="Genomic_DNA"/>
</dbReference>
<dbReference type="Pfam" id="PF12643">
    <property type="entry name" value="MazG-like"/>
    <property type="match status" value="1"/>
</dbReference>
<dbReference type="AlphaFoldDB" id="A0A923SR01"/>
<dbReference type="Gene3D" id="1.10.287.1080">
    <property type="entry name" value="MazG-like"/>
    <property type="match status" value="1"/>
</dbReference>
<dbReference type="SUPFAM" id="SSF101386">
    <property type="entry name" value="all-alpha NTP pyrophosphatases"/>
    <property type="match status" value="1"/>
</dbReference>
<dbReference type="PANTHER" id="PTHR46523">
    <property type="entry name" value="DCTP PYROPHOSPHATASE 1"/>
    <property type="match status" value="1"/>
</dbReference>
<evidence type="ECO:0000313" key="2">
    <source>
        <dbReference type="Proteomes" id="UP000602647"/>
    </source>
</evidence>
<proteinExistence type="predicted"/>
<reference evidence="1" key="1">
    <citation type="submission" date="2020-08" db="EMBL/GenBank/DDBJ databases">
        <title>Genome public.</title>
        <authorList>
            <person name="Liu C."/>
            <person name="Sun Q."/>
        </authorList>
    </citation>
    <scope>NUCLEOTIDE SEQUENCE</scope>
    <source>
        <strain evidence="1">BX12</strain>
    </source>
</reference>
<evidence type="ECO:0000313" key="1">
    <source>
        <dbReference type="EMBL" id="MBC6680050.1"/>
    </source>
</evidence>
<comment type="caution">
    <text evidence="1">The sequence shown here is derived from an EMBL/GenBank/DDBJ whole genome shotgun (WGS) entry which is preliminary data.</text>
</comment>
<dbReference type="Proteomes" id="UP000602647">
    <property type="component" value="Unassembled WGS sequence"/>
</dbReference>
<sequence>MKEITEALRKFNEERDWEPFHTPENLAKSIAIEAGELLECFQWDSRYDREALSDEIADVMLYCLMLADKAGLDMKKEMMRKIEKNAKKYPVESCRGKSEKYDKL</sequence>
<dbReference type="PANTHER" id="PTHR46523:SF1">
    <property type="entry name" value="DCTP PYROPHOSPHATASE 1"/>
    <property type="match status" value="1"/>
</dbReference>
<dbReference type="RefSeq" id="WP_187303153.1">
    <property type="nucleotide sequence ID" value="NZ_JACRYT010000009.1"/>
</dbReference>
<dbReference type="InterPro" id="IPR025984">
    <property type="entry name" value="DCTPP"/>
</dbReference>
<dbReference type="CDD" id="cd11537">
    <property type="entry name" value="NTP-PPase_RS21-C6_like"/>
    <property type="match status" value="1"/>
</dbReference>
<name>A0A923SR01_9FIRM</name>
<organism evidence="1 2">
    <name type="scientific">Zhenpiania hominis</name>
    <dbReference type="NCBI Taxonomy" id="2763644"/>
    <lineage>
        <taxon>Bacteria</taxon>
        <taxon>Bacillati</taxon>
        <taxon>Bacillota</taxon>
        <taxon>Clostridia</taxon>
        <taxon>Peptostreptococcales</taxon>
        <taxon>Anaerovoracaceae</taxon>
        <taxon>Zhenpiania</taxon>
    </lineage>
</organism>
<protein>
    <submittedName>
        <fullName evidence="1">Nucleotide pyrophosphohydrolase</fullName>
    </submittedName>
</protein>
<dbReference type="GO" id="GO:0047429">
    <property type="term" value="F:nucleoside triphosphate diphosphatase activity"/>
    <property type="evidence" value="ECO:0007669"/>
    <property type="project" value="InterPro"/>
</dbReference>
<keyword evidence="2" id="KW-1185">Reference proteome</keyword>
<dbReference type="InterPro" id="IPR052555">
    <property type="entry name" value="dCTP_Pyrophosphatase"/>
</dbReference>